<protein>
    <recommendedName>
        <fullName evidence="1">N-acetyltransferase domain-containing protein</fullName>
    </recommendedName>
</protein>
<proteinExistence type="predicted"/>
<reference evidence="3" key="1">
    <citation type="journal article" date="2019" name="Int. J. Syst. Evol. Microbiol.">
        <title>The Global Catalogue of Microorganisms (GCM) 10K type strain sequencing project: providing services to taxonomists for standard genome sequencing and annotation.</title>
        <authorList>
            <consortium name="The Broad Institute Genomics Platform"/>
            <consortium name="The Broad Institute Genome Sequencing Center for Infectious Disease"/>
            <person name="Wu L."/>
            <person name="Ma J."/>
        </authorList>
    </citation>
    <scope>NUCLEOTIDE SEQUENCE [LARGE SCALE GENOMIC DNA]</scope>
    <source>
        <strain evidence="3">JCM 11483</strain>
    </source>
</reference>
<dbReference type="PROSITE" id="PS51186">
    <property type="entry name" value="GNAT"/>
    <property type="match status" value="1"/>
</dbReference>
<comment type="caution">
    <text evidence="2">The sequence shown here is derived from an EMBL/GenBank/DDBJ whole genome shotgun (WGS) entry which is preliminary data.</text>
</comment>
<dbReference type="PANTHER" id="PTHR43328:SF1">
    <property type="entry name" value="N-ACETYLTRANSFERASE DOMAIN-CONTAINING PROTEIN"/>
    <property type="match status" value="1"/>
</dbReference>
<dbReference type="Gene3D" id="3.40.630.30">
    <property type="match status" value="1"/>
</dbReference>
<dbReference type="InterPro" id="IPR000182">
    <property type="entry name" value="GNAT_dom"/>
</dbReference>
<accession>A0ABP6RC61</accession>
<organism evidence="2 3">
    <name type="scientific">Nesterenkonia halobia</name>
    <dbReference type="NCBI Taxonomy" id="37922"/>
    <lineage>
        <taxon>Bacteria</taxon>
        <taxon>Bacillati</taxon>
        <taxon>Actinomycetota</taxon>
        <taxon>Actinomycetes</taxon>
        <taxon>Micrococcales</taxon>
        <taxon>Micrococcaceae</taxon>
        <taxon>Nesterenkonia</taxon>
    </lineage>
</organism>
<keyword evidence="3" id="KW-1185">Reference proteome</keyword>
<evidence type="ECO:0000259" key="1">
    <source>
        <dbReference type="PROSITE" id="PS51186"/>
    </source>
</evidence>
<name>A0ABP6RC61_9MICC</name>
<gene>
    <name evidence="2" type="ORF">GCM10020260_03950</name>
</gene>
<dbReference type="Proteomes" id="UP001501736">
    <property type="component" value="Unassembled WGS sequence"/>
</dbReference>
<sequence>MITLREVQSSDLDRFFEFQQDADAAHMAGFASTNPSDRSIFDHHWHELLSSDDTIVRTIDFDGEPVGSIAAFEDEDSREIMFWTDKRFWGRGLTRSAVTRFLEDFPERPVSARVVVDNGGTLSILQALGFREIGRESSFSNVRAEVVEEILLQLD</sequence>
<dbReference type="Pfam" id="PF13302">
    <property type="entry name" value="Acetyltransf_3"/>
    <property type="match status" value="1"/>
</dbReference>
<dbReference type="RefSeq" id="WP_344717600.1">
    <property type="nucleotide sequence ID" value="NZ_BAAAYG010000002.1"/>
</dbReference>
<evidence type="ECO:0000313" key="3">
    <source>
        <dbReference type="Proteomes" id="UP001501736"/>
    </source>
</evidence>
<dbReference type="EMBL" id="BAAAYG010000002">
    <property type="protein sequence ID" value="GAA3280115.1"/>
    <property type="molecule type" value="Genomic_DNA"/>
</dbReference>
<dbReference type="PANTHER" id="PTHR43328">
    <property type="entry name" value="ACETYLTRANSFERASE-RELATED"/>
    <property type="match status" value="1"/>
</dbReference>
<dbReference type="SUPFAM" id="SSF55729">
    <property type="entry name" value="Acyl-CoA N-acyltransferases (Nat)"/>
    <property type="match status" value="1"/>
</dbReference>
<evidence type="ECO:0000313" key="2">
    <source>
        <dbReference type="EMBL" id="GAA3280115.1"/>
    </source>
</evidence>
<feature type="domain" description="N-acetyltransferase" evidence="1">
    <location>
        <begin position="2"/>
        <end position="153"/>
    </location>
</feature>
<dbReference type="InterPro" id="IPR016181">
    <property type="entry name" value="Acyl_CoA_acyltransferase"/>
</dbReference>